<feature type="domain" description="SSD" evidence="9">
    <location>
        <begin position="211"/>
        <end position="331"/>
    </location>
</feature>
<feature type="transmembrane region" description="Helical" evidence="8">
    <location>
        <begin position="235"/>
        <end position="253"/>
    </location>
</feature>
<dbReference type="PROSITE" id="PS50156">
    <property type="entry name" value="SSD"/>
    <property type="match status" value="1"/>
</dbReference>
<accession>A0A0U3TGA4</accession>
<reference evidence="11 12" key="1">
    <citation type="journal article" date="1991" name="Int. J. Syst. Bacteriol.">
        <title>Description of the erythromycin-producing bacterium Arthrobacter sp. strain NRRL B-3381 as Aeromicrobium erythreum gen. nov., sp. nov.</title>
        <authorList>
            <person name="Miller E.S."/>
            <person name="Woese C.R."/>
            <person name="Brenner S."/>
        </authorList>
    </citation>
    <scope>NUCLEOTIDE SEQUENCE [LARGE SCALE GENOMIC DNA]</scope>
    <source>
        <strain evidence="11 12">AR18</strain>
    </source>
</reference>
<dbReference type="InterPro" id="IPR050545">
    <property type="entry name" value="Mycobact_MmpL"/>
</dbReference>
<dbReference type="Gene3D" id="3.40.50.300">
    <property type="entry name" value="P-loop containing nucleotide triphosphate hydrolases"/>
    <property type="match status" value="1"/>
</dbReference>
<evidence type="ECO:0000256" key="3">
    <source>
        <dbReference type="ARBA" id="ARBA00022692"/>
    </source>
</evidence>
<evidence type="ECO:0000256" key="8">
    <source>
        <dbReference type="SAM" id="Phobius"/>
    </source>
</evidence>
<protein>
    <submittedName>
        <fullName evidence="11">Transporter</fullName>
    </submittedName>
</protein>
<keyword evidence="6 8" id="KW-1133">Transmembrane helix</keyword>
<feature type="transmembrane region" description="Helical" evidence="8">
    <location>
        <begin position="516"/>
        <end position="536"/>
    </location>
</feature>
<keyword evidence="4" id="KW-0547">Nucleotide-binding</keyword>
<dbReference type="Proteomes" id="UP000067689">
    <property type="component" value="Chromosome"/>
</dbReference>
<evidence type="ECO:0000256" key="2">
    <source>
        <dbReference type="ARBA" id="ARBA00022475"/>
    </source>
</evidence>
<evidence type="ECO:0000313" key="12">
    <source>
        <dbReference type="Proteomes" id="UP000067689"/>
    </source>
</evidence>
<organism evidence="11 12">
    <name type="scientific">Aeromicrobium erythreum</name>
    <dbReference type="NCBI Taxonomy" id="2041"/>
    <lineage>
        <taxon>Bacteria</taxon>
        <taxon>Bacillati</taxon>
        <taxon>Actinomycetota</taxon>
        <taxon>Actinomycetes</taxon>
        <taxon>Propionibacteriales</taxon>
        <taxon>Nocardioidaceae</taxon>
        <taxon>Aeromicrobium</taxon>
    </lineage>
</organism>
<dbReference type="GO" id="GO:0005886">
    <property type="term" value="C:plasma membrane"/>
    <property type="evidence" value="ECO:0007669"/>
    <property type="project" value="UniProtKB-SubCell"/>
</dbReference>
<comment type="subcellular location">
    <subcellularLocation>
        <location evidence="1">Cell membrane</location>
        <topology evidence="1">Multi-pass membrane protein</topology>
    </subcellularLocation>
</comment>
<dbReference type="SUPFAM" id="SSF52540">
    <property type="entry name" value="P-loop containing nucleoside triphosphate hydrolases"/>
    <property type="match status" value="1"/>
</dbReference>
<gene>
    <name evidence="11" type="ORF">AERYTH_07865</name>
</gene>
<dbReference type="Gene3D" id="1.20.1640.10">
    <property type="entry name" value="Multidrug efflux transporter AcrB transmembrane domain"/>
    <property type="match status" value="2"/>
</dbReference>
<dbReference type="PANTHER" id="PTHR33406">
    <property type="entry name" value="MEMBRANE PROTEIN MJ1562-RELATED"/>
    <property type="match status" value="1"/>
</dbReference>
<dbReference type="GO" id="GO:0005524">
    <property type="term" value="F:ATP binding"/>
    <property type="evidence" value="ECO:0007669"/>
    <property type="project" value="UniProtKB-KW"/>
</dbReference>
<dbReference type="InterPro" id="IPR000731">
    <property type="entry name" value="SSD"/>
</dbReference>
<dbReference type="RefSeq" id="WP_067861481.1">
    <property type="nucleotide sequence ID" value="NZ_CP011502.1"/>
</dbReference>
<name>A0A0U3TGA4_9ACTN</name>
<dbReference type="OrthoDB" id="7051771at2"/>
<dbReference type="KEGG" id="aer:AERYTH_07865"/>
<dbReference type="PROSITE" id="PS50893">
    <property type="entry name" value="ABC_TRANSPORTER_2"/>
    <property type="match status" value="1"/>
</dbReference>
<evidence type="ECO:0000256" key="5">
    <source>
        <dbReference type="ARBA" id="ARBA00022840"/>
    </source>
</evidence>
<dbReference type="SUPFAM" id="SSF82866">
    <property type="entry name" value="Multidrug efflux transporter AcrB transmembrane domain"/>
    <property type="match status" value="2"/>
</dbReference>
<keyword evidence="2" id="KW-1003">Cell membrane</keyword>
<dbReference type="PATRIC" id="fig|2041.4.peg.1649"/>
<feature type="transmembrane region" description="Helical" evidence="8">
    <location>
        <begin position="548"/>
        <end position="569"/>
    </location>
</feature>
<evidence type="ECO:0000256" key="1">
    <source>
        <dbReference type="ARBA" id="ARBA00004651"/>
    </source>
</evidence>
<dbReference type="Pfam" id="PF03176">
    <property type="entry name" value="MMPL"/>
    <property type="match status" value="2"/>
</dbReference>
<feature type="domain" description="ABC transporter" evidence="10">
    <location>
        <begin position="728"/>
        <end position="959"/>
    </location>
</feature>
<dbReference type="Pfam" id="PF00005">
    <property type="entry name" value="ABC_tran"/>
    <property type="match status" value="1"/>
</dbReference>
<dbReference type="InterPro" id="IPR003439">
    <property type="entry name" value="ABC_transporter-like_ATP-bd"/>
</dbReference>
<evidence type="ECO:0000256" key="4">
    <source>
        <dbReference type="ARBA" id="ARBA00022741"/>
    </source>
</evidence>
<feature type="transmembrane region" description="Helical" evidence="8">
    <location>
        <begin position="274"/>
        <end position="300"/>
    </location>
</feature>
<dbReference type="PANTHER" id="PTHR33406:SF13">
    <property type="entry name" value="MEMBRANE PROTEIN YDFJ"/>
    <property type="match status" value="1"/>
</dbReference>
<dbReference type="STRING" id="2041.AERYTH_07865"/>
<keyword evidence="7 8" id="KW-0472">Membrane</keyword>
<feature type="transmembrane region" description="Helical" evidence="8">
    <location>
        <begin position="359"/>
        <end position="378"/>
    </location>
</feature>
<keyword evidence="3 8" id="KW-0812">Transmembrane</keyword>
<evidence type="ECO:0000256" key="6">
    <source>
        <dbReference type="ARBA" id="ARBA00022989"/>
    </source>
</evidence>
<dbReference type="GO" id="GO:0016887">
    <property type="term" value="F:ATP hydrolysis activity"/>
    <property type="evidence" value="ECO:0007669"/>
    <property type="project" value="InterPro"/>
</dbReference>
<evidence type="ECO:0000256" key="7">
    <source>
        <dbReference type="ARBA" id="ARBA00023136"/>
    </source>
</evidence>
<dbReference type="SMART" id="SM00382">
    <property type="entry name" value="AAA"/>
    <property type="match status" value="1"/>
</dbReference>
<feature type="transmembrane region" description="Helical" evidence="8">
    <location>
        <begin position="203"/>
        <end position="223"/>
    </location>
</feature>
<feature type="transmembrane region" description="Helical" evidence="8">
    <location>
        <begin position="621"/>
        <end position="646"/>
    </location>
</feature>
<proteinExistence type="predicted"/>
<dbReference type="AlphaFoldDB" id="A0A0U3TGA4"/>
<evidence type="ECO:0000313" key="11">
    <source>
        <dbReference type="EMBL" id="ALX04615.1"/>
    </source>
</evidence>
<evidence type="ECO:0000259" key="10">
    <source>
        <dbReference type="PROSITE" id="PS50893"/>
    </source>
</evidence>
<evidence type="ECO:0000259" key="9">
    <source>
        <dbReference type="PROSITE" id="PS50156"/>
    </source>
</evidence>
<dbReference type="InterPro" id="IPR004869">
    <property type="entry name" value="MMPL_dom"/>
</dbReference>
<feature type="transmembrane region" description="Helical" evidence="8">
    <location>
        <begin position="177"/>
        <end position="196"/>
    </location>
</feature>
<dbReference type="EMBL" id="CP011502">
    <property type="protein sequence ID" value="ALX04615.1"/>
    <property type="molecule type" value="Genomic_DNA"/>
</dbReference>
<keyword evidence="5" id="KW-0067">ATP-binding</keyword>
<dbReference type="InterPro" id="IPR003593">
    <property type="entry name" value="AAA+_ATPase"/>
</dbReference>
<feature type="transmembrane region" description="Helical" evidence="8">
    <location>
        <begin position="581"/>
        <end position="600"/>
    </location>
</feature>
<dbReference type="InterPro" id="IPR027417">
    <property type="entry name" value="P-loop_NTPase"/>
</dbReference>
<feature type="transmembrane region" description="Helical" evidence="8">
    <location>
        <begin position="658"/>
        <end position="678"/>
    </location>
</feature>
<feature type="transmembrane region" description="Helical" evidence="8">
    <location>
        <begin position="306"/>
        <end position="329"/>
    </location>
</feature>
<sequence>MSSSLYELGRRCFLRPGRVLLAWFLVALIGAGAALALGDGTRDEFDVPGTEANDAFVDLGRTFPELSGLTAYAVVVAPDGTSIESPTSKALVGRTVAALERVDGVTSVTSPYDELARAASISRDDRAAQIQVSLAGDLGGVTERLKSDLQQTGTSLDDAGYTVAFGGDAFSNTGPKLSIIEVIGVVVALVVLYRMFRSWRAAFLPIITALVGVVVTMELLWTATGFLTISSTAPLLALMIGLAVGIDYALFIVSRHRELMADGIPADEAVGRAVATAGSAVVFAGVTVMIALVGLFVAGIPFLTVMGISGAVSVAVAVAVALTLLPALLGRAGDRLQPTAKEKPAGGFSRRWVRLTTRFPAVAMVVVVGVLAVGTLPVKDLQLALPDNGSAPTGSTQREAYDLVDQHLGPGYNGPLLVKLDVITSNDPLGVVDDVERDLRATKGVETIGLATPNRSADTAVIQVIPTTGPASPQTADLVQRIRAEAPRWEQEHGVDVSVTGLTAVGIDVSERLQDALLPFGLLVVGLSVLLLMVVFRSLLIPLKATLGFLLSTGAAFGAVVAVFQWGWLADLVHLQDTGPLISFLPILLMAVLFGLSMDYEVFLVSRMKEEYVRTGDPDEAIVEGFVGSSRVVTAAAVIMLAVFAAFVPEGDENIKPIAFALAVGVFADAFLVRMLFVPSVMRFAGHRSWWLPRWLATRLPHVDVEGEALHRRVELETWPRPHSTAAVSAAGLTLATPEGIVYNDVTVELPAGEWLVVHGPSGSGKTALLLTFAGRMAFDEGRLRVTGHLLPQEARDVRRKVSLAEFRDVNDLDPNLTVDQHVAERLSIRTLGLWVSRSKVAPVRGLMNEALEAAHVEHGLPFTDVDGSTLVSDLSRLERKTLGIVLALLARPEVLVVDDADDLRATEHVDLLWSTLAHLLEDRPTALVASVQSATSAPAPSPRLHLLELDTRRTLDELMI</sequence>
<keyword evidence="12" id="KW-1185">Reference proteome</keyword>